<dbReference type="InterPro" id="IPR034660">
    <property type="entry name" value="DinB/YfiT-like"/>
</dbReference>
<accession>A0A4Q7XLY8</accession>
<feature type="region of interest" description="Disordered" evidence="1">
    <location>
        <begin position="213"/>
        <end position="245"/>
    </location>
</feature>
<feature type="domain" description="Mycothiol-dependent maleylpyruvate isomerase metal-binding" evidence="2">
    <location>
        <begin position="14"/>
        <end position="129"/>
    </location>
</feature>
<evidence type="ECO:0000256" key="1">
    <source>
        <dbReference type="SAM" id="MobiDB-lite"/>
    </source>
</evidence>
<dbReference type="GO" id="GO:0046872">
    <property type="term" value="F:metal ion binding"/>
    <property type="evidence" value="ECO:0007669"/>
    <property type="project" value="InterPro"/>
</dbReference>
<gene>
    <name evidence="3" type="ORF">EV645_0201</name>
</gene>
<sequence>MNNFEDPRPMFVRALDQAQQLMESVRPEELDLPTPCTEYGVRTLLGHLLTVIGRIDLALSGEDIFSIPTVTETDDVAGLWKERRTALEATLAEDDVLERVCRVPWGTVSGAVALNSYARELATHSWDLAKATSRLDVLDDGIATYLLPMSKQYLPAEPRGGQIPFDAVVPIADDAAPYDQLVAWQGRRPYAIPPFNVRPPSIVMVWPVIQDASSDSRNQTREATSSGRPSRPSGYVDATFSSRPS</sequence>
<feature type="compositionally biased region" description="Polar residues" evidence="1">
    <location>
        <begin position="213"/>
        <end position="228"/>
    </location>
</feature>
<protein>
    <submittedName>
        <fullName evidence="3">Uncharacterized protein (TIGR03086 family)</fullName>
    </submittedName>
</protein>
<organism evidence="3 4">
    <name type="scientific">Kribbella rubisoli</name>
    <dbReference type="NCBI Taxonomy" id="3075929"/>
    <lineage>
        <taxon>Bacteria</taxon>
        <taxon>Bacillati</taxon>
        <taxon>Actinomycetota</taxon>
        <taxon>Actinomycetes</taxon>
        <taxon>Propionibacteriales</taxon>
        <taxon>Kribbellaceae</taxon>
        <taxon>Kribbella</taxon>
    </lineage>
</organism>
<evidence type="ECO:0000313" key="4">
    <source>
        <dbReference type="Proteomes" id="UP000292027"/>
    </source>
</evidence>
<dbReference type="SUPFAM" id="SSF109854">
    <property type="entry name" value="DinB/YfiT-like putative metalloenzymes"/>
    <property type="match status" value="1"/>
</dbReference>
<dbReference type="InterPro" id="IPR017520">
    <property type="entry name" value="CHP03086"/>
</dbReference>
<proteinExistence type="predicted"/>
<dbReference type="NCBIfam" id="TIGR03086">
    <property type="entry name" value="TIGR03086 family metal-binding protein"/>
    <property type="match status" value="1"/>
</dbReference>
<dbReference type="AlphaFoldDB" id="A0A4Q7XLY8"/>
<evidence type="ECO:0000313" key="3">
    <source>
        <dbReference type="EMBL" id="RZU24243.1"/>
    </source>
</evidence>
<dbReference type="Pfam" id="PF11716">
    <property type="entry name" value="MDMPI_N"/>
    <property type="match status" value="1"/>
</dbReference>
<reference evidence="3 4" key="1">
    <citation type="journal article" date="2015" name="Stand. Genomic Sci.">
        <title>Genomic Encyclopedia of Bacterial and Archaeal Type Strains, Phase III: the genomes of soil and plant-associated and newly described type strains.</title>
        <authorList>
            <person name="Whitman W.B."/>
            <person name="Woyke T."/>
            <person name="Klenk H.P."/>
            <person name="Zhou Y."/>
            <person name="Lilburn T.G."/>
            <person name="Beck B.J."/>
            <person name="De Vos P."/>
            <person name="Vandamme P."/>
            <person name="Eisen J.A."/>
            <person name="Garrity G."/>
            <person name="Hugenholtz P."/>
            <person name="Kyrpides N.C."/>
        </authorList>
    </citation>
    <scope>NUCLEOTIDE SEQUENCE [LARGE SCALE GENOMIC DNA]</scope>
    <source>
        <strain evidence="3 4">VKM Ac-2540</strain>
    </source>
</reference>
<comment type="caution">
    <text evidence="3">The sequence shown here is derived from an EMBL/GenBank/DDBJ whole genome shotgun (WGS) entry which is preliminary data.</text>
</comment>
<dbReference type="InterPro" id="IPR024344">
    <property type="entry name" value="MDMPI_metal-binding"/>
</dbReference>
<keyword evidence="4" id="KW-1185">Reference proteome</keyword>
<dbReference type="Proteomes" id="UP000292027">
    <property type="component" value="Unassembled WGS sequence"/>
</dbReference>
<evidence type="ECO:0000259" key="2">
    <source>
        <dbReference type="Pfam" id="PF11716"/>
    </source>
</evidence>
<dbReference type="EMBL" id="SHKR01000002">
    <property type="protein sequence ID" value="RZU24243.1"/>
    <property type="molecule type" value="Genomic_DNA"/>
</dbReference>
<name>A0A4Q7XLY8_9ACTN</name>